<dbReference type="InterPro" id="IPR051240">
    <property type="entry name" value="Mito_RNA-Proc/Resp"/>
</dbReference>
<dbReference type="RefSeq" id="XP_022140456.1">
    <property type="nucleotide sequence ID" value="XM_022284764.1"/>
</dbReference>
<evidence type="ECO:0000256" key="3">
    <source>
        <dbReference type="PROSITE-ProRule" id="PRU00708"/>
    </source>
</evidence>
<feature type="domain" description="Pentatricopeptide repeat-containing protein-mitochondrial" evidence="5">
    <location>
        <begin position="130"/>
        <end position="237"/>
    </location>
</feature>
<dbReference type="KEGG" id="mcha:111011123"/>
<dbReference type="Pfam" id="PF23276">
    <property type="entry name" value="TPR_24"/>
    <property type="match status" value="1"/>
</dbReference>
<dbReference type="PANTHER" id="PTHR47933">
    <property type="entry name" value="PENTATRICOPEPTIDE REPEAT-CONTAINING PROTEIN 1, MITOCHONDRIAL"/>
    <property type="match status" value="1"/>
</dbReference>
<dbReference type="InterPro" id="IPR011990">
    <property type="entry name" value="TPR-like_helical_dom_sf"/>
</dbReference>
<dbReference type="InterPro" id="IPR057027">
    <property type="entry name" value="TPR_mt"/>
</dbReference>
<feature type="repeat" description="PPR" evidence="3">
    <location>
        <begin position="354"/>
        <end position="388"/>
    </location>
</feature>
<evidence type="ECO:0000256" key="4">
    <source>
        <dbReference type="SAM" id="MobiDB-lite"/>
    </source>
</evidence>
<dbReference type="Gene3D" id="1.25.40.10">
    <property type="entry name" value="Tetratricopeptide repeat domain"/>
    <property type="match status" value="3"/>
</dbReference>
<dbReference type="InterPro" id="IPR002885">
    <property type="entry name" value="PPR_rpt"/>
</dbReference>
<dbReference type="SUPFAM" id="SSF48452">
    <property type="entry name" value="TPR-like"/>
    <property type="match status" value="1"/>
</dbReference>
<feature type="repeat" description="PPR" evidence="3">
    <location>
        <begin position="319"/>
        <end position="353"/>
    </location>
</feature>
<comment type="similarity">
    <text evidence="1">Belongs to the PPR family. P subfamily.</text>
</comment>
<feature type="region of interest" description="Disordered" evidence="4">
    <location>
        <begin position="1"/>
        <end position="41"/>
    </location>
</feature>
<keyword evidence="2" id="KW-0677">Repeat</keyword>
<dbReference type="OrthoDB" id="1911504at2759"/>
<dbReference type="Proteomes" id="UP000504603">
    <property type="component" value="Unplaced"/>
</dbReference>
<sequence length="491" mass="55000">MMESMAENPKIGLGNPPKIPPGFSPPSRPPAQSPRFPLHLDEPDVSPAAKTVCEVLIRASPKDVEAALAATGVAPSPELVQEVLRLSYNYPSSAIKFFRWAGQLAQQSAYSWNLMIDLLGKNELFDQMWNAIRTMRKEKVLSLPTFVSVFGSYCSAGRFKDAMMSFEVMDRYEVEKDVVAVNSLLSAICTEENQTSKAWEFFEKNKEKIPVDGDSFAILLEGWEKEGNVEEAKVTFGEMVKRVGWNPQNVSAYDAFLITLVRGGQSGEAIEFLLEMKKNGCLPGLKFLSNALDSLIKQNDADHAIILWDIVVGSGLVPNLIMYNAIIGLLSENGKIDDSFRLLDAMVFHGAFPNSLTYNLIFSCLIKTKKVREASQIFREMVKNECPPTPSNCAAAISMFFDGYDPETAIDIWNFMVENHIKPMDASANALLIGLCNLDRLTEVRSFADDMLDRRIGIYESTMKILKNGFYQQRGSVREKYDSLLRRWRSS</sequence>
<keyword evidence="6" id="KW-1185">Reference proteome</keyword>
<name>A0A6J1CG53_MOMCH</name>
<dbReference type="NCBIfam" id="TIGR00756">
    <property type="entry name" value="PPR"/>
    <property type="match status" value="3"/>
</dbReference>
<evidence type="ECO:0000313" key="7">
    <source>
        <dbReference type="RefSeq" id="XP_022140456.1"/>
    </source>
</evidence>
<feature type="repeat" description="PPR" evidence="3">
    <location>
        <begin position="249"/>
        <end position="283"/>
    </location>
</feature>
<feature type="compositionally biased region" description="Pro residues" evidence="4">
    <location>
        <begin position="17"/>
        <end position="32"/>
    </location>
</feature>
<gene>
    <name evidence="7" type="primary">LOC111011123</name>
</gene>
<protein>
    <submittedName>
        <fullName evidence="7">Pentatricopeptide repeat-containing protein At1g77360, mitochondrial-like</fullName>
    </submittedName>
</protein>
<dbReference type="PANTHER" id="PTHR47933:SF14">
    <property type="entry name" value="PENTATRICOPEPTIDE REPEAT (PPR) SUPERFAMILY PROTEIN"/>
    <property type="match status" value="1"/>
</dbReference>
<evidence type="ECO:0000313" key="6">
    <source>
        <dbReference type="Proteomes" id="UP000504603"/>
    </source>
</evidence>
<evidence type="ECO:0000256" key="2">
    <source>
        <dbReference type="ARBA" id="ARBA00022737"/>
    </source>
</evidence>
<dbReference type="PROSITE" id="PS51375">
    <property type="entry name" value="PPR"/>
    <property type="match status" value="3"/>
</dbReference>
<dbReference type="Pfam" id="PF13041">
    <property type="entry name" value="PPR_2"/>
    <property type="match status" value="1"/>
</dbReference>
<evidence type="ECO:0000256" key="1">
    <source>
        <dbReference type="ARBA" id="ARBA00007626"/>
    </source>
</evidence>
<dbReference type="Pfam" id="PF01535">
    <property type="entry name" value="PPR"/>
    <property type="match status" value="1"/>
</dbReference>
<dbReference type="AlphaFoldDB" id="A0A6J1CG53"/>
<accession>A0A6J1CG53</accession>
<dbReference type="GeneID" id="111011123"/>
<organism evidence="6 7">
    <name type="scientific">Momordica charantia</name>
    <name type="common">Bitter gourd</name>
    <name type="synonym">Balsam pear</name>
    <dbReference type="NCBI Taxonomy" id="3673"/>
    <lineage>
        <taxon>Eukaryota</taxon>
        <taxon>Viridiplantae</taxon>
        <taxon>Streptophyta</taxon>
        <taxon>Embryophyta</taxon>
        <taxon>Tracheophyta</taxon>
        <taxon>Spermatophyta</taxon>
        <taxon>Magnoliopsida</taxon>
        <taxon>eudicotyledons</taxon>
        <taxon>Gunneridae</taxon>
        <taxon>Pentapetalae</taxon>
        <taxon>rosids</taxon>
        <taxon>fabids</taxon>
        <taxon>Cucurbitales</taxon>
        <taxon>Cucurbitaceae</taxon>
        <taxon>Momordiceae</taxon>
        <taxon>Momordica</taxon>
    </lineage>
</organism>
<proteinExistence type="inferred from homology"/>
<dbReference type="GO" id="GO:0003729">
    <property type="term" value="F:mRNA binding"/>
    <property type="evidence" value="ECO:0007669"/>
    <property type="project" value="TreeGrafter"/>
</dbReference>
<evidence type="ECO:0000259" key="5">
    <source>
        <dbReference type="Pfam" id="PF23276"/>
    </source>
</evidence>
<reference evidence="7" key="1">
    <citation type="submission" date="2025-08" db="UniProtKB">
        <authorList>
            <consortium name="RefSeq"/>
        </authorList>
    </citation>
    <scope>IDENTIFICATION</scope>
    <source>
        <strain evidence="7">OHB3-1</strain>
    </source>
</reference>